<dbReference type="VEuPathDB" id="VectorBase:RPRC006326"/>
<reference evidence="3" key="1">
    <citation type="submission" date="2015-05" db="UniProtKB">
        <authorList>
            <consortium name="EnsemblMetazoa"/>
        </authorList>
    </citation>
    <scope>IDENTIFICATION</scope>
</reference>
<sequence>MENGLFTLISNMFHPSLRFALLAVFIALCFSEAYGTVTQASANGYGNGTSIVSSQNDDGDCEGGQDGCGQGEGEQGTDDQGTGDQGGCDEDQDEGCQQRKKRSPEDAQVTTASASGFGNGSANAISSQKGSGGEQGSGEECENGEGDSKEGDSEEGDSEEGDSEEGDSEEGDSEEGDSEEGDSEEGDSEEGCDGSCENCNDRKKRSPEFGISAVPRSIQARAETSRYRDAAGSATGYGQGSGSSQSSD</sequence>
<feature type="compositionally biased region" description="Gly residues" evidence="1">
    <location>
        <begin position="64"/>
        <end position="74"/>
    </location>
</feature>
<dbReference type="EMBL" id="ACPB03007909">
    <property type="status" value="NOT_ANNOTATED_CDS"/>
    <property type="molecule type" value="Genomic_DNA"/>
</dbReference>
<dbReference type="AlphaFoldDB" id="T1HQK6"/>
<dbReference type="EnsemblMetazoa" id="RPRC006326-RA">
    <property type="protein sequence ID" value="RPRC006326-PA"/>
    <property type="gene ID" value="RPRC006326"/>
</dbReference>
<evidence type="ECO:0000256" key="2">
    <source>
        <dbReference type="SAM" id="SignalP"/>
    </source>
</evidence>
<protein>
    <submittedName>
        <fullName evidence="3">Uncharacterized protein</fullName>
    </submittedName>
</protein>
<feature type="compositionally biased region" description="Polar residues" evidence="1">
    <location>
        <begin position="108"/>
        <end position="125"/>
    </location>
</feature>
<evidence type="ECO:0000313" key="4">
    <source>
        <dbReference type="Proteomes" id="UP000015103"/>
    </source>
</evidence>
<evidence type="ECO:0000256" key="1">
    <source>
        <dbReference type="SAM" id="MobiDB-lite"/>
    </source>
</evidence>
<keyword evidence="2" id="KW-0732">Signal</keyword>
<accession>T1HQK6</accession>
<feature type="compositionally biased region" description="Acidic residues" evidence="1">
    <location>
        <begin position="152"/>
        <end position="192"/>
    </location>
</feature>
<organism evidence="3 4">
    <name type="scientific">Rhodnius prolixus</name>
    <name type="common">Triatomid bug</name>
    <dbReference type="NCBI Taxonomy" id="13249"/>
    <lineage>
        <taxon>Eukaryota</taxon>
        <taxon>Metazoa</taxon>
        <taxon>Ecdysozoa</taxon>
        <taxon>Arthropoda</taxon>
        <taxon>Hexapoda</taxon>
        <taxon>Insecta</taxon>
        <taxon>Pterygota</taxon>
        <taxon>Neoptera</taxon>
        <taxon>Paraneoptera</taxon>
        <taxon>Hemiptera</taxon>
        <taxon>Heteroptera</taxon>
        <taxon>Panheteroptera</taxon>
        <taxon>Cimicomorpha</taxon>
        <taxon>Reduviidae</taxon>
        <taxon>Triatominae</taxon>
        <taxon>Rhodnius</taxon>
    </lineage>
</organism>
<feature type="chain" id="PRO_5043410956" evidence="2">
    <location>
        <begin position="36"/>
        <end position="248"/>
    </location>
</feature>
<dbReference type="OMA" id="QGSGEEC"/>
<dbReference type="InParanoid" id="T1HQK6"/>
<evidence type="ECO:0000313" key="3">
    <source>
        <dbReference type="EnsemblMetazoa" id="RPRC006326-PA"/>
    </source>
</evidence>
<dbReference type="Proteomes" id="UP000015103">
    <property type="component" value="Unassembled WGS sequence"/>
</dbReference>
<feature type="region of interest" description="Disordered" evidence="1">
    <location>
        <begin position="51"/>
        <end position="248"/>
    </location>
</feature>
<name>T1HQK6_RHOPR</name>
<keyword evidence="4" id="KW-1185">Reference proteome</keyword>
<feature type="signal peptide" evidence="2">
    <location>
        <begin position="1"/>
        <end position="35"/>
    </location>
</feature>
<proteinExistence type="predicted"/>
<dbReference type="eggNOG" id="ENOG502QPVV">
    <property type="taxonomic scope" value="Eukaryota"/>
</dbReference>
<dbReference type="HOGENOM" id="CLU_1121301_0_0_1"/>